<dbReference type="InterPro" id="IPR046335">
    <property type="entry name" value="LacI/GalR-like_sensor"/>
</dbReference>
<dbReference type="PANTHER" id="PTHR30146">
    <property type="entry name" value="LACI-RELATED TRANSCRIPTIONAL REPRESSOR"/>
    <property type="match status" value="1"/>
</dbReference>
<dbReference type="Pfam" id="PF00356">
    <property type="entry name" value="LacI"/>
    <property type="match status" value="1"/>
</dbReference>
<dbReference type="PROSITE" id="PS50943">
    <property type="entry name" value="HTH_CROC1"/>
    <property type="match status" value="1"/>
</dbReference>
<dbReference type="GO" id="GO:0000976">
    <property type="term" value="F:transcription cis-regulatory region binding"/>
    <property type="evidence" value="ECO:0007669"/>
    <property type="project" value="TreeGrafter"/>
</dbReference>
<dbReference type="SMART" id="SM00354">
    <property type="entry name" value="HTH_LACI"/>
    <property type="match status" value="1"/>
</dbReference>
<keyword evidence="7" id="KW-1185">Reference proteome</keyword>
<keyword evidence="2 6" id="KW-0238">DNA-binding</keyword>
<dbReference type="PANTHER" id="PTHR30146:SF109">
    <property type="entry name" value="HTH-TYPE TRANSCRIPTIONAL REGULATOR GALS"/>
    <property type="match status" value="1"/>
</dbReference>
<dbReference type="InterPro" id="IPR010982">
    <property type="entry name" value="Lambda_DNA-bd_dom_sf"/>
</dbReference>
<evidence type="ECO:0000313" key="7">
    <source>
        <dbReference type="Proteomes" id="UP000682713"/>
    </source>
</evidence>
<dbReference type="CDD" id="cd01392">
    <property type="entry name" value="HTH_LacI"/>
    <property type="match status" value="1"/>
</dbReference>
<dbReference type="CDD" id="cd06267">
    <property type="entry name" value="PBP1_LacI_sugar_binding-like"/>
    <property type="match status" value="1"/>
</dbReference>
<dbReference type="PROSITE" id="PS50932">
    <property type="entry name" value="HTH_LACI_2"/>
    <property type="match status" value="1"/>
</dbReference>
<evidence type="ECO:0000256" key="3">
    <source>
        <dbReference type="ARBA" id="ARBA00023163"/>
    </source>
</evidence>
<dbReference type="Gene3D" id="3.40.50.2300">
    <property type="match status" value="2"/>
</dbReference>
<feature type="domain" description="HTH cro/C1-type" evidence="5">
    <location>
        <begin position="5"/>
        <end position="46"/>
    </location>
</feature>
<dbReference type="PROSITE" id="PS00356">
    <property type="entry name" value="HTH_LACI_1"/>
    <property type="match status" value="1"/>
</dbReference>
<evidence type="ECO:0000259" key="5">
    <source>
        <dbReference type="PROSITE" id="PS50943"/>
    </source>
</evidence>
<keyword evidence="1" id="KW-0805">Transcription regulation</keyword>
<keyword evidence="3" id="KW-0804">Transcription</keyword>
<dbReference type="Gene3D" id="1.10.260.40">
    <property type="entry name" value="lambda repressor-like DNA-binding domains"/>
    <property type="match status" value="1"/>
</dbReference>
<evidence type="ECO:0000256" key="2">
    <source>
        <dbReference type="ARBA" id="ARBA00023125"/>
    </source>
</evidence>
<dbReference type="InterPro" id="IPR001387">
    <property type="entry name" value="Cro/C1-type_HTH"/>
</dbReference>
<comment type="caution">
    <text evidence="6">The sequence shown here is derived from an EMBL/GenBank/DDBJ whole genome shotgun (WGS) entry which is preliminary data.</text>
</comment>
<dbReference type="PRINTS" id="PR00036">
    <property type="entry name" value="HTHLACI"/>
</dbReference>
<dbReference type="GO" id="GO:0003700">
    <property type="term" value="F:DNA-binding transcription factor activity"/>
    <property type="evidence" value="ECO:0007669"/>
    <property type="project" value="TreeGrafter"/>
</dbReference>
<dbReference type="AlphaFoldDB" id="A0A942TNY9"/>
<evidence type="ECO:0000259" key="4">
    <source>
        <dbReference type="PROSITE" id="PS50932"/>
    </source>
</evidence>
<dbReference type="SUPFAM" id="SSF53822">
    <property type="entry name" value="Periplasmic binding protein-like I"/>
    <property type="match status" value="1"/>
</dbReference>
<dbReference type="Pfam" id="PF13377">
    <property type="entry name" value="Peripla_BP_3"/>
    <property type="match status" value="1"/>
</dbReference>
<name>A0A942TNY9_9BACI</name>
<dbReference type="InterPro" id="IPR028082">
    <property type="entry name" value="Peripla_BP_I"/>
</dbReference>
<dbReference type="InterPro" id="IPR000843">
    <property type="entry name" value="HTH_LacI"/>
</dbReference>
<dbReference type="Proteomes" id="UP000682713">
    <property type="component" value="Unassembled WGS sequence"/>
</dbReference>
<reference evidence="6 7" key="1">
    <citation type="submission" date="2021-05" db="EMBL/GenBank/DDBJ databases">
        <title>Novel Bacillus species.</title>
        <authorList>
            <person name="Liu G."/>
        </authorList>
    </citation>
    <scope>NUCLEOTIDE SEQUENCE [LARGE SCALE GENOMIC DNA]</scope>
    <source>
        <strain evidence="6 7">FJAT-49732</strain>
    </source>
</reference>
<organism evidence="6 7">
    <name type="scientific">Lederbergia citrisecunda</name>
    <dbReference type="NCBI Taxonomy" id="2833583"/>
    <lineage>
        <taxon>Bacteria</taxon>
        <taxon>Bacillati</taxon>
        <taxon>Bacillota</taxon>
        <taxon>Bacilli</taxon>
        <taxon>Bacillales</taxon>
        <taxon>Bacillaceae</taxon>
        <taxon>Lederbergia</taxon>
    </lineage>
</organism>
<gene>
    <name evidence="6" type="ORF">KHA93_19640</name>
</gene>
<protein>
    <submittedName>
        <fullName evidence="6">LacI family DNA-binding transcriptional regulator</fullName>
    </submittedName>
</protein>
<accession>A0A942TNY9</accession>
<proteinExistence type="predicted"/>
<dbReference type="EMBL" id="JAGYPJ010000001">
    <property type="protein sequence ID" value="MBS4201821.1"/>
    <property type="molecule type" value="Genomic_DNA"/>
</dbReference>
<feature type="domain" description="HTH lacI-type" evidence="4">
    <location>
        <begin position="2"/>
        <end position="56"/>
    </location>
</feature>
<dbReference type="SUPFAM" id="SSF47413">
    <property type="entry name" value="lambda repressor-like DNA-binding domains"/>
    <property type="match status" value="1"/>
</dbReference>
<evidence type="ECO:0000313" key="6">
    <source>
        <dbReference type="EMBL" id="MBS4201821.1"/>
    </source>
</evidence>
<sequence>MVGIKDIAKMAGVSVSTVSNVINGRKNVGKETRERILQICEEVGYQPNLIGKSLKSGKTNTIVFNFSDFERNFYLKIIKGINDYLSENGFDLIVCTTSSSKNFMRNNFARGAIVLDKKMDNEFLVSVADEQFPIVVMDRIVNNDYIQSVIVENYTVMSELVQTLINKGFRNFGYIGGIESSLDHQERFQAFTDTLKNNNIPFQRTHYYFGDFTEESGYRAANIITLSNNLPEILVCSNDNMAIGAMKALKESNYSVPGDISVTGFDDATAAETYELTTVAIPRYESGYLAAKELVEMIQGTRNKDIFKISAKIKWRNTVK</sequence>
<evidence type="ECO:0000256" key="1">
    <source>
        <dbReference type="ARBA" id="ARBA00023015"/>
    </source>
</evidence>